<sequence>MTRRTQQEWLALIKRKRPAIQQISHLQQLA</sequence>
<keyword evidence="2" id="KW-1185">Reference proteome</keyword>
<gene>
    <name evidence="1" type="ORF">C8D97_10598</name>
</gene>
<evidence type="ECO:0000313" key="1">
    <source>
        <dbReference type="EMBL" id="PWK51783.1"/>
    </source>
</evidence>
<proteinExistence type="predicted"/>
<comment type="caution">
    <text evidence="1">The sequence shown here is derived from an EMBL/GenBank/DDBJ whole genome shotgun (WGS) entry which is preliminary data.</text>
</comment>
<organism evidence="1 2">
    <name type="scientific">Pleionea mediterranea</name>
    <dbReference type="NCBI Taxonomy" id="523701"/>
    <lineage>
        <taxon>Bacteria</taxon>
        <taxon>Pseudomonadati</taxon>
        <taxon>Pseudomonadota</taxon>
        <taxon>Gammaproteobacteria</taxon>
        <taxon>Oceanospirillales</taxon>
        <taxon>Pleioneaceae</taxon>
        <taxon>Pleionea</taxon>
    </lineage>
</organism>
<protein>
    <submittedName>
        <fullName evidence="1">Uncharacterized protein</fullName>
    </submittedName>
</protein>
<dbReference type="Proteomes" id="UP000245790">
    <property type="component" value="Unassembled WGS sequence"/>
</dbReference>
<evidence type="ECO:0000313" key="2">
    <source>
        <dbReference type="Proteomes" id="UP000245790"/>
    </source>
</evidence>
<name>A0A316FTU5_9GAMM</name>
<dbReference type="EMBL" id="QGGU01000005">
    <property type="protein sequence ID" value="PWK51783.1"/>
    <property type="molecule type" value="Genomic_DNA"/>
</dbReference>
<accession>A0A316FTU5</accession>
<reference evidence="1 2" key="1">
    <citation type="submission" date="2018-05" db="EMBL/GenBank/DDBJ databases">
        <title>Genomic Encyclopedia of Type Strains, Phase IV (KMG-IV): sequencing the most valuable type-strain genomes for metagenomic binning, comparative biology and taxonomic classification.</title>
        <authorList>
            <person name="Goeker M."/>
        </authorList>
    </citation>
    <scope>NUCLEOTIDE SEQUENCE [LARGE SCALE GENOMIC DNA]</scope>
    <source>
        <strain evidence="1 2">DSM 25350</strain>
    </source>
</reference>
<dbReference type="AlphaFoldDB" id="A0A316FTU5"/>